<dbReference type="EMBL" id="PFMR01000255">
    <property type="protein sequence ID" value="PIZ15552.1"/>
    <property type="molecule type" value="Genomic_DNA"/>
</dbReference>
<comment type="caution">
    <text evidence="2">The sequence shown here is derived from an EMBL/GenBank/DDBJ whole genome shotgun (WGS) entry which is preliminary data.</text>
</comment>
<dbReference type="NCBIfam" id="TIGR01451">
    <property type="entry name" value="B_ant_repeat"/>
    <property type="match status" value="1"/>
</dbReference>
<sequence length="684" mass="73383">MNSKNKAGIIVLICGIMTAKCAGAAIEIWAPRQANPAFAEPGKDIIAEIRGDAGLSASLWSASLENDLRTWNCSVTYVAYGIINRGTENGWNLTVRVPADAPPELFKLNISHTAGGSASWINSVSVVRDFETSFYIIQLTDEQIDKDAAVEANGHRSAGLIGWAAPVVNLINPRLVLNTGDEVDDAWTNTDNKFTWYTTAKTVYRVPCVTVKGNNDDGVNAKWESYFGQRSFSFIMGSFYVLAHDFTDGTLKTWAASDYNTNWNDPSIKYRLIAQHAWTDANPSAFIPDTDKPCDLMLMGHTHANGIKQSNPYYAVYTQSAENYANGGFFEFVKSGSGWSCSSPLSGHAGGSDNIQLVGDWGAARVSAAHALPDDGTQTANTITVLNKIQRNFYDGRVRFLLASGRYAVNGGEKIAEYGYAGGTKTAVLARVNIPQAGASDATVTLAVIKTGPAQIRITSLPFSISCVETSPAITVEAQDGAGSIDGTFGGTVSLVTASPAGSFSVSSTEWNNIDAASLVSGTAVFYYRDRIGGFPVITVSRPDLELCDTQAWAVVQPVISIVKSHRNSGSDTPGTAAIPVSAGDALEYTITVKNNGTETATEIVILDAKAFDTCSNNPVSFIGMDTFPPADSWAYTSDPGLGAWHSWGSVPYFGQEDVKGLRWKIAMLGAEEEREIRFSVRVR</sequence>
<dbReference type="InterPro" id="IPR029052">
    <property type="entry name" value="Metallo-depent_PP-like"/>
</dbReference>
<evidence type="ECO:0008006" key="4">
    <source>
        <dbReference type="Google" id="ProtNLM"/>
    </source>
</evidence>
<feature type="signal peptide" evidence="1">
    <location>
        <begin position="1"/>
        <end position="24"/>
    </location>
</feature>
<evidence type="ECO:0000313" key="2">
    <source>
        <dbReference type="EMBL" id="PIZ15552.1"/>
    </source>
</evidence>
<dbReference type="Gene3D" id="3.60.21.10">
    <property type="match status" value="1"/>
</dbReference>
<dbReference type="Proteomes" id="UP000229307">
    <property type="component" value="Unassembled WGS sequence"/>
</dbReference>
<evidence type="ECO:0000313" key="3">
    <source>
        <dbReference type="Proteomes" id="UP000229307"/>
    </source>
</evidence>
<organism evidence="2 3">
    <name type="scientific">Candidatus Desantisbacteria bacterium CG_4_10_14_0_8_um_filter_48_22</name>
    <dbReference type="NCBI Taxonomy" id="1974543"/>
    <lineage>
        <taxon>Bacteria</taxon>
        <taxon>Candidatus Desantisiibacteriota</taxon>
    </lineage>
</organism>
<feature type="chain" id="PRO_5014721228" description="DUF11 domain-containing protein" evidence="1">
    <location>
        <begin position="25"/>
        <end position="684"/>
    </location>
</feature>
<accession>A0A2M7S7P2</accession>
<keyword evidence="1" id="KW-0732">Signal</keyword>
<gene>
    <name evidence="2" type="ORF">COY52_09480</name>
</gene>
<evidence type="ECO:0000256" key="1">
    <source>
        <dbReference type="SAM" id="SignalP"/>
    </source>
</evidence>
<proteinExistence type="predicted"/>
<dbReference type="InterPro" id="IPR047589">
    <property type="entry name" value="DUF11_rpt"/>
</dbReference>
<name>A0A2M7S7P2_9BACT</name>
<protein>
    <recommendedName>
        <fullName evidence="4">DUF11 domain-containing protein</fullName>
    </recommendedName>
</protein>
<reference evidence="3" key="1">
    <citation type="submission" date="2017-09" db="EMBL/GenBank/DDBJ databases">
        <title>Depth-based differentiation of microbial function through sediment-hosted aquifers and enrichment of novel symbionts in the deep terrestrial subsurface.</title>
        <authorList>
            <person name="Probst A.J."/>
            <person name="Ladd B."/>
            <person name="Jarett J.K."/>
            <person name="Geller-Mcgrath D.E."/>
            <person name="Sieber C.M.K."/>
            <person name="Emerson J.B."/>
            <person name="Anantharaman K."/>
            <person name="Thomas B.C."/>
            <person name="Malmstrom R."/>
            <person name="Stieglmeier M."/>
            <person name="Klingl A."/>
            <person name="Woyke T."/>
            <person name="Ryan C.M."/>
            <person name="Banfield J.F."/>
        </authorList>
    </citation>
    <scope>NUCLEOTIDE SEQUENCE [LARGE SCALE GENOMIC DNA]</scope>
</reference>
<dbReference type="AlphaFoldDB" id="A0A2M7S7P2"/>
<dbReference type="SUPFAM" id="SSF56300">
    <property type="entry name" value="Metallo-dependent phosphatases"/>
    <property type="match status" value="1"/>
</dbReference>